<sequence length="68" mass="7787">MEFAKSQQPAAMLGSAFYYTTAGEETYDHMGVYAHCFENEGVWYYGENGWGEDIQLSNYICITVDYYG</sequence>
<name>A0A9P1ILW6_9PELO</name>
<dbReference type="EMBL" id="CANHGI010000004">
    <property type="protein sequence ID" value="CAI5447000.1"/>
    <property type="molecule type" value="Genomic_DNA"/>
</dbReference>
<proteinExistence type="predicted"/>
<dbReference type="Proteomes" id="UP001152747">
    <property type="component" value="Unassembled WGS sequence"/>
</dbReference>
<gene>
    <name evidence="1" type="ORF">CAMP_LOCUS9637</name>
</gene>
<organism evidence="1 2">
    <name type="scientific">Caenorhabditis angaria</name>
    <dbReference type="NCBI Taxonomy" id="860376"/>
    <lineage>
        <taxon>Eukaryota</taxon>
        <taxon>Metazoa</taxon>
        <taxon>Ecdysozoa</taxon>
        <taxon>Nematoda</taxon>
        <taxon>Chromadorea</taxon>
        <taxon>Rhabditida</taxon>
        <taxon>Rhabditina</taxon>
        <taxon>Rhabditomorpha</taxon>
        <taxon>Rhabditoidea</taxon>
        <taxon>Rhabditidae</taxon>
        <taxon>Peloderinae</taxon>
        <taxon>Caenorhabditis</taxon>
    </lineage>
</organism>
<reference evidence="1" key="1">
    <citation type="submission" date="2022-11" db="EMBL/GenBank/DDBJ databases">
        <authorList>
            <person name="Kikuchi T."/>
        </authorList>
    </citation>
    <scope>NUCLEOTIDE SEQUENCE</scope>
    <source>
        <strain evidence="1">PS1010</strain>
    </source>
</reference>
<protein>
    <submittedName>
        <fullName evidence="1">Uncharacterized protein</fullName>
    </submittedName>
</protein>
<accession>A0A9P1ILW6</accession>
<evidence type="ECO:0000313" key="2">
    <source>
        <dbReference type="Proteomes" id="UP001152747"/>
    </source>
</evidence>
<comment type="caution">
    <text evidence="1">The sequence shown here is derived from an EMBL/GenBank/DDBJ whole genome shotgun (WGS) entry which is preliminary data.</text>
</comment>
<evidence type="ECO:0000313" key="1">
    <source>
        <dbReference type="EMBL" id="CAI5447000.1"/>
    </source>
</evidence>
<keyword evidence="2" id="KW-1185">Reference proteome</keyword>
<dbReference type="AlphaFoldDB" id="A0A9P1ILW6"/>